<dbReference type="Gene3D" id="2.60.40.230">
    <property type="entry name" value="Neocarzinostatin-like"/>
    <property type="match status" value="1"/>
</dbReference>
<keyword evidence="1" id="KW-0812">Transmembrane</keyword>
<comment type="caution">
    <text evidence="3">The sequence shown here is derived from an EMBL/GenBank/DDBJ whole genome shotgun (WGS) entry which is preliminary data.</text>
</comment>
<dbReference type="RefSeq" id="WP_179388364.1">
    <property type="nucleotide sequence ID" value="NZ_JACBYQ010000001.1"/>
</dbReference>
<protein>
    <recommendedName>
        <fullName evidence="5">IPT/TIG domain</fullName>
    </recommendedName>
</protein>
<sequence>MNIIKNRDAAKTGSRVWLGRLIAVLATAALVALPLSPAQAAGPSVSQGLGKFFGGQVLAVNLDQIAALNGSLADNPNGAHPLGPNNQLNVSALGLNVGLGGLLNLLGGANPLLAVGPAAQYSKADNNGDAVAGSGAVSDQGAISVGAPGTPPADAHLDLGPILDTVPALNSVLSTARVDVGALASHAQQLGGAAPTSSYALSDLKIQLTSPAIGGVYSTLRDQVVAPTSQALQTFASAISALNIDLNVVALRVQGNLSASLPDLSAVLPSGFLNGNVDNGVSINLSTGQVILDLTKILTANGMDINNLPPNTPLLSGPIANAIATGITSTLTDLVQSTVQRLTAAVSATRVTGTLAVSSIIGPLGNVTVDASLAEIQDNTTTIVSGSVVGLNLGVLSTLLKPLLRPVVTTLLNTVDNLQTTVVQPLVNGLSGLVSPILDALNQLVPLTANVQPGVGDLGAGSFTVRALQLGILNLASLNFASSTVHGTLVPVLTPVLNATPSTVEQAASTQLTGSGFAPDDTVTLTLPASGAIPATVVNTTTDGSGNLVPVNLGVPAEYPLGAVNITAHPTNSNVSADPTTQITVIKHVYPTTLTADPAALPQGGSSTITGTGYAPGETVTLSGPCLVPPVTVIADQNGGFSTPVTLTANCPVGPTVITGEGDVSQTPATVTVTITGPAFDTALTATPSDVPQGATTMVSGTGFAPGETVTVTLPLKGGVGPVVLNGITVAPDGTFSAALTVPANYPLGAVTLNGIGDQSNTPASTSLNILPAGPPVLSANPGTVQQGGTSQLSGTNFQAGENVVITLPAAAPATAVTVNVSADAAGNFTVPLTVPGNHPVGAAFPVNAQGDQGSTATTTLGVSKGSWDTSIIAIPSTVPQSGNTIVSGSGFAPGESVTVTLPAKNGVGPVQATNVLVAANGSFSTPLTVPSNYPLGAVDITALGPISDTQAVTSLSIVTAGAASLTATPASVPQGGSTQVSGSNFQAGENVVITLAAAAPASAVTVNATADPAGNFTVALAVPQNHPVGTSFPLLATGDQASAASTIIDVTKGSWNTSLSAAPSDVPQGTATTISGTGFAAGETVTVTLPVKDGVGPVTVPNVPVAADGSFSTPLNVPANYPLGTVSVSALGPISDTAATVELQVVTAGPAAISANPVQVPQGSNTLISGTGYSAGEQLTLALPASAPAPAVSLPVTANSAGQFSISLTVPQNHPVATGVTVSANGPEHQASTPIDVILGDWNTSLTLTPSTVPQNTSTSASGGGFAAGETVTVTLPEKDGSGPVNVTTTVNPDGTLVPVSLTIPQDYPLGPVNLTATGTVSQTPATAAASIVANGAPTLTAIPASVPQGGQSQISGTNFAAGENVVVTLAAASPAGAVNLNAIANSAGQFTVALTVPQNHPVGPSFPVTAVGDASSTASTTLAVVKGSWNPALTATPSDVPQGTSTTIDGTGFAAGETVTVTLPASSGVGPVVVPNVLVAADGTFSTPLTVPATYPQGPATVTVLGPISDTPATVQLNVLPAGAPSISASPGTVPQGSSSTISGTNFKAGENVTVTLAAAAPAAVVTVNATADPAGNFSVALGVPMNHPVGASFLVQAVGDQASTASTTLGVSKGDWDTSVSANPTAVPQGTPTTISGTGFAAGETVTVTLPLADGSGPVSVDVLVAPDGTFSTPLTVPADYPLGSATVTVLGPISDTPASVELLIETAGPAAISANPSDVPQGENTTITGINYGPGEVLLLSIPADDPALAVIVPVTANSAGWFTASLPIPLNHPVSNGVVVSGNGPDHQAQTTINVTKTDWNTAISAVPSVVPQGTPTTVSGTGFAAGEKVSLTLPAAGNAPAVTVTDVVVAPDGTFSSPLTVPANYPQGSATISASGPVSDTPASTEINVVPGGPASLTPTPTDVPQGTSLSLSGVNYGAGEVVNVVLPAAAPAPAVTVPVTADSAGQFTLSLTVPKNHPVASGVMISGNGPEHQANASINVTKGEWAPTLSSNPSEVPQGSTTTVSGSGFAAGETVTVTLPVAGGVGPVTVTVLAGDDGTFSIPLTVPADYPQGSANLGALGNISDTPAAAVINVIPGGPASISTEPSVPQGGTAHIVGTNFRGGETVTVTLAAEAPAPAVTVTALADAAGNFTISLVVPKNHPTGASFPIEATGDAQSEASTTLAVTKGDWETGISADPNTVPQDTATAVTGTGFASGESVTVTLPAKDGVGPVTGSGTVNSEGALAAVQLTVPQDYPLGAVTLTALGPVSQTPASTEITVVPNGDPLISSDPSDVPQGTSTKISGRNFKAGDLVTVSIPAAAPAPASVIEATANSAGAFVASLAVPKNHPVQQGVTVTGAGVETVKHAQTKINVTKGDWNPQITADPSTLHQGDTTKVSGTGFAAGEKVTVTLPAKGSYSATTVSDVLVSADGSFDPPLTIPVGYPLGETEISTIGPVSNTEATTKINVTAAVITVVTPQGQLPNTGPAGLAILFLLSAAILVMGAASLLMSARRNHRSN</sequence>
<gene>
    <name evidence="3" type="ORF">FHU41_000846</name>
</gene>
<proteinExistence type="predicted"/>
<accession>A0A7Y9S5Q2</accession>
<name>A0A7Y9S5Q2_9MICC</name>
<keyword evidence="1" id="KW-1133">Transmembrane helix</keyword>
<feature type="transmembrane region" description="Helical" evidence="1">
    <location>
        <begin position="2477"/>
        <end position="2499"/>
    </location>
</feature>
<keyword evidence="2" id="KW-0732">Signal</keyword>
<evidence type="ECO:0008006" key="5">
    <source>
        <dbReference type="Google" id="ProtNLM"/>
    </source>
</evidence>
<dbReference type="InterPro" id="IPR047900">
    <property type="entry name" value="Choice_anch_G"/>
</dbReference>
<keyword evidence="4" id="KW-1185">Reference proteome</keyword>
<dbReference type="NCBIfam" id="NF033766">
    <property type="entry name" value="choice_anch_G"/>
    <property type="match status" value="1"/>
</dbReference>
<feature type="chain" id="PRO_5031543037" description="IPT/TIG domain" evidence="2">
    <location>
        <begin position="41"/>
        <end position="2508"/>
    </location>
</feature>
<keyword evidence="1" id="KW-0472">Membrane</keyword>
<dbReference type="EMBL" id="JACBYQ010000001">
    <property type="protein sequence ID" value="NYE94625.1"/>
    <property type="molecule type" value="Genomic_DNA"/>
</dbReference>
<organism evidence="3 4">
    <name type="scientific">Psychromicrobium silvestre</name>
    <dbReference type="NCBI Taxonomy" id="1645614"/>
    <lineage>
        <taxon>Bacteria</taxon>
        <taxon>Bacillati</taxon>
        <taxon>Actinomycetota</taxon>
        <taxon>Actinomycetes</taxon>
        <taxon>Micrococcales</taxon>
        <taxon>Micrococcaceae</taxon>
        <taxon>Psychromicrobium</taxon>
    </lineage>
</organism>
<evidence type="ECO:0000313" key="3">
    <source>
        <dbReference type="EMBL" id="NYE94625.1"/>
    </source>
</evidence>
<reference evidence="3 4" key="1">
    <citation type="submission" date="2020-07" db="EMBL/GenBank/DDBJ databases">
        <title>Sequencing the genomes of 1000 actinobacteria strains.</title>
        <authorList>
            <person name="Klenk H.-P."/>
        </authorList>
    </citation>
    <scope>NUCLEOTIDE SEQUENCE [LARGE SCALE GENOMIC DNA]</scope>
    <source>
        <strain evidence="3 4">DSM 102047</strain>
    </source>
</reference>
<evidence type="ECO:0000313" key="4">
    <source>
        <dbReference type="Proteomes" id="UP000521748"/>
    </source>
</evidence>
<dbReference type="Proteomes" id="UP000521748">
    <property type="component" value="Unassembled WGS sequence"/>
</dbReference>
<evidence type="ECO:0000256" key="2">
    <source>
        <dbReference type="SAM" id="SignalP"/>
    </source>
</evidence>
<feature type="signal peptide" evidence="2">
    <location>
        <begin position="1"/>
        <end position="40"/>
    </location>
</feature>
<evidence type="ECO:0000256" key="1">
    <source>
        <dbReference type="SAM" id="Phobius"/>
    </source>
</evidence>